<proteinExistence type="predicted"/>
<protein>
    <recommendedName>
        <fullName evidence="3">Deoxyribonuclease NucA/NucB domain-containing protein</fullName>
    </recommendedName>
</protein>
<gene>
    <name evidence="4" type="ORF">FXF69_38020</name>
</gene>
<comment type="caution">
    <text evidence="4">The sequence shown here is derived from an EMBL/GenBank/DDBJ whole genome shotgun (WGS) entry which is preliminary data.</text>
</comment>
<evidence type="ECO:0000256" key="2">
    <source>
        <dbReference type="SAM" id="SignalP"/>
    </source>
</evidence>
<evidence type="ECO:0000256" key="1">
    <source>
        <dbReference type="SAM" id="MobiDB-lite"/>
    </source>
</evidence>
<evidence type="ECO:0000259" key="3">
    <source>
        <dbReference type="Pfam" id="PF14040"/>
    </source>
</evidence>
<dbReference type="AlphaFoldDB" id="A0A5D0N8Y9"/>
<evidence type="ECO:0000313" key="5">
    <source>
        <dbReference type="Proteomes" id="UP000323380"/>
    </source>
</evidence>
<feature type="chain" id="PRO_5023004389" description="Deoxyribonuclease NucA/NucB domain-containing protein" evidence="2">
    <location>
        <begin position="24"/>
        <end position="448"/>
    </location>
</feature>
<dbReference type="Proteomes" id="UP000323380">
    <property type="component" value="Unassembled WGS sequence"/>
</dbReference>
<dbReference type="STRING" id="1220554.GCA_001552135_06872"/>
<dbReference type="Pfam" id="PF14040">
    <property type="entry name" value="DNase_NucA_NucB"/>
    <property type="match status" value="1"/>
</dbReference>
<keyword evidence="2" id="KW-0732">Signal</keyword>
<dbReference type="EMBL" id="VSFG01000012">
    <property type="protein sequence ID" value="TYB40818.1"/>
    <property type="molecule type" value="Genomic_DNA"/>
</dbReference>
<name>A0A5D0N8Y9_9ACTN</name>
<feature type="domain" description="Deoxyribonuclease NucA/NucB" evidence="3">
    <location>
        <begin position="344"/>
        <end position="445"/>
    </location>
</feature>
<sequence length="448" mass="49695">MLRPALAMAVGVILLCSTAPALAQQQTHPRIVIQQIATTHAPLPNGGKESRTQEQVQREAERTRSAYTAKADDYRNGHVLGYDRITYAECVKNKDSGRPGGWVKNHFAWCGQFGEKWIAQRCNDDGCVPGGYLDLHYVIIGQGHHGPVPGSTTDRYMTFDVKIDYLVNTDLFQTPGTTWGTRMDCLGKDSSKCKPSALASKPLSEWSVKPDASFQITSPAKPPTKNDEQRLYADVKQTSDARIPGAVPEGGPLSGAVTSIRFDSAQYIQKNGNTGTDPLGSIFTKADPFLTYSDDIGTEYVEVADHIKLALDRPGETKPPFSDKQIPGGGWGNPLHRLAASLSDENTKRRDRNRYYSKKACDKYYPGWDIPKDPRDGKSIEQCDEFPFASTLEGAARFLPEYDGPRFENMFSARPVHRDDNGAAGRVLADWYDWDRILHGDPFFVKVE</sequence>
<feature type="region of interest" description="Disordered" evidence="1">
    <location>
        <begin position="314"/>
        <end position="334"/>
    </location>
</feature>
<accession>A0A5D0N8Y9</accession>
<organism evidence="4 5">
    <name type="scientific">Actinomadura chibensis</name>
    <dbReference type="NCBI Taxonomy" id="392828"/>
    <lineage>
        <taxon>Bacteria</taxon>
        <taxon>Bacillati</taxon>
        <taxon>Actinomycetota</taxon>
        <taxon>Actinomycetes</taxon>
        <taxon>Streptosporangiales</taxon>
        <taxon>Thermomonosporaceae</taxon>
        <taxon>Actinomadura</taxon>
    </lineage>
</organism>
<reference evidence="4 5" key="1">
    <citation type="submission" date="2019-08" db="EMBL/GenBank/DDBJ databases">
        <title>Actinomadura sp. nov. CYP1-5 isolated from mountain soil.</title>
        <authorList>
            <person name="Songsumanus A."/>
            <person name="Kuncharoen N."/>
            <person name="Kudo T."/>
            <person name="Yuki M."/>
            <person name="Igarashi Y."/>
            <person name="Tanasupawat S."/>
        </authorList>
    </citation>
    <scope>NUCLEOTIDE SEQUENCE [LARGE SCALE GENOMIC DNA]</scope>
    <source>
        <strain evidence="4 5">JCM 14158</strain>
    </source>
</reference>
<keyword evidence="5" id="KW-1185">Reference proteome</keyword>
<evidence type="ECO:0000313" key="4">
    <source>
        <dbReference type="EMBL" id="TYB40818.1"/>
    </source>
</evidence>
<dbReference type="InterPro" id="IPR029476">
    <property type="entry name" value="DNase_NucA_NucB"/>
</dbReference>
<feature type="signal peptide" evidence="2">
    <location>
        <begin position="1"/>
        <end position="23"/>
    </location>
</feature>